<feature type="region of interest" description="Disordered" evidence="5">
    <location>
        <begin position="522"/>
        <end position="545"/>
    </location>
</feature>
<organism evidence="7 8">
    <name type="scientific">Diplodia intermedia</name>
    <dbReference type="NCBI Taxonomy" id="856260"/>
    <lineage>
        <taxon>Eukaryota</taxon>
        <taxon>Fungi</taxon>
        <taxon>Dikarya</taxon>
        <taxon>Ascomycota</taxon>
        <taxon>Pezizomycotina</taxon>
        <taxon>Dothideomycetes</taxon>
        <taxon>Dothideomycetes incertae sedis</taxon>
        <taxon>Botryosphaeriales</taxon>
        <taxon>Botryosphaeriaceae</taxon>
        <taxon>Diplodia</taxon>
    </lineage>
</organism>
<feature type="compositionally biased region" description="Polar residues" evidence="5">
    <location>
        <begin position="659"/>
        <end position="688"/>
    </location>
</feature>
<feature type="region of interest" description="Disordered" evidence="5">
    <location>
        <begin position="1100"/>
        <end position="1156"/>
    </location>
</feature>
<feature type="compositionally biased region" description="Polar residues" evidence="5">
    <location>
        <begin position="234"/>
        <end position="248"/>
    </location>
</feature>
<feature type="compositionally biased region" description="Polar residues" evidence="5">
    <location>
        <begin position="117"/>
        <end position="128"/>
    </location>
</feature>
<dbReference type="PANTHER" id="PTHR10782">
    <property type="entry name" value="ZINC FINGER MIZ DOMAIN-CONTAINING PROTEIN"/>
    <property type="match status" value="1"/>
</dbReference>
<evidence type="ECO:0000256" key="2">
    <source>
        <dbReference type="ARBA" id="ARBA00022771"/>
    </source>
</evidence>
<feature type="compositionally biased region" description="Polar residues" evidence="5">
    <location>
        <begin position="1136"/>
        <end position="1149"/>
    </location>
</feature>
<evidence type="ECO:0000256" key="3">
    <source>
        <dbReference type="ARBA" id="ARBA00022833"/>
    </source>
</evidence>
<feature type="region of interest" description="Disordered" evidence="5">
    <location>
        <begin position="591"/>
        <end position="623"/>
    </location>
</feature>
<sequence>MRPRDPALREHQTSNSTANAFLGGKPMPSWLTTGQPQVNASPLVPSRKRPAPRELDRPRRPSKHAANPPSSSASPNLPCATAAPTPLPPQGPAVAIHNASSNPASPALPNVVASHMSRATASTENNILPSPAPSEDPAAHPPAPNKDPVVNRARATSIVSLGDEEDEEAEDGSRTDNRLEVGVAPAQSRSMSLASAENNTRTSVPTVMQASLEQQDGVANASREEVFRRPSAPESGSLQTPEGNASVQAAHVTSTYAPAPFTQDLQHPLASPRAAASCITPEFCLQKLQALSSLSANGRGLSAVENVRVDLVREAVDRRDNDYIYFHQLMCLRASASHLPQQIATNPVALTSLDLLNHLVQTREVSMPWLRWFADFPVEIHVMQQRWPDDFLNMILRFSDFIARAKENGWDNLQKLCFAKRLPPTAVEIGRELGVHSPILQSIFHRAILRRLCDFPEPNTPPQMEFSTSAEAAFKQHQHRLANVQAQPLTRQEYSQREMDEERSYREQIINLQRRFLKDQATLQSRRMSQHVQNSQMQLSNSPAQLQGQVRSPAQPSQFAAVAHQGPVQMGQQPIVPGQQMPHPLQVAIPRGRSGSSQMSSYGPITPSSTLQSPHLATPGQNMNRQNYLQNQQLQQQSIPNGAQMGVSVNGFNIAPHGQSPSLQNRSQRQPQSPMTPQYSPSGIQSANGHMIRPGMPAGVYQQPIYQQGPSLANDAQGNYRQIQAHQVVRSNAGSPLAAAQMTRHAVHQVDPRQTNGIGRSPVHTQNPLSQPIIPPANHTWAPQVTDPTQMALHQSHVASPVLEATPRPELGRKLFQSVVAFAIPPKPLKDGEAQQKLTFPITPEDQASLPSTTEAGPFEMATRKVTENSRMYRLRCAKSASAEEHVWIRQNTHWPSGMFLTLNGTVLEMRQKLQHGKDLPIDITPYLRPGENKVEISLLRRPNEEKISNFLVAIEIVGVQHYDRIKAECLSQRLTPAEEVLDSIKTTLSRSADDDEIAIVDSNVAINLFDPMTKCRHCDIPVRGKECVHRECFDLDVFLNTRRRNQKRPDSPSTVDDWKCLICNGDARPQSLIVDGFLMDVISELSAAGQSETSAIIVDSDGNWRPKPEDKQDDTRVSQTRASHSSTPGVRRRTLGSSTPALQGSSARSGVIELE</sequence>
<feature type="compositionally biased region" description="Polar residues" evidence="5">
    <location>
        <begin position="1118"/>
        <end position="1129"/>
    </location>
</feature>
<dbReference type="EMBL" id="JAKEKT020000019">
    <property type="protein sequence ID" value="KAL1645462.1"/>
    <property type="molecule type" value="Genomic_DNA"/>
</dbReference>
<keyword evidence="1" id="KW-0479">Metal-binding</keyword>
<keyword evidence="2 4" id="KW-0863">Zinc-finger</keyword>
<dbReference type="InterPro" id="IPR004181">
    <property type="entry name" value="Znf_MIZ"/>
</dbReference>
<dbReference type="Gene3D" id="3.30.40.10">
    <property type="entry name" value="Zinc/RING finger domain, C3HC4 (zinc finger)"/>
    <property type="match status" value="1"/>
</dbReference>
<evidence type="ECO:0000313" key="7">
    <source>
        <dbReference type="EMBL" id="KAL1645462.1"/>
    </source>
</evidence>
<protein>
    <recommendedName>
        <fullName evidence="6">SP-RING-type domain-containing protein</fullName>
    </recommendedName>
</protein>
<evidence type="ECO:0000313" key="8">
    <source>
        <dbReference type="Proteomes" id="UP001521184"/>
    </source>
</evidence>
<comment type="caution">
    <text evidence="7">The sequence shown here is derived from an EMBL/GenBank/DDBJ whole genome shotgun (WGS) entry which is preliminary data.</text>
</comment>
<proteinExistence type="predicted"/>
<gene>
    <name evidence="7" type="ORF">SLS58_003770</name>
</gene>
<feature type="domain" description="SP-RING-type" evidence="6">
    <location>
        <begin position="994"/>
        <end position="1088"/>
    </location>
</feature>
<feature type="compositionally biased region" description="Low complexity" evidence="5">
    <location>
        <begin position="65"/>
        <end position="84"/>
    </location>
</feature>
<evidence type="ECO:0000256" key="4">
    <source>
        <dbReference type="PROSITE-ProRule" id="PRU00452"/>
    </source>
</evidence>
<name>A0ABR3TVZ4_9PEZI</name>
<feature type="compositionally biased region" description="Basic and acidic residues" evidence="5">
    <location>
        <begin position="1103"/>
        <end position="1117"/>
    </location>
</feature>
<dbReference type="InterPro" id="IPR013083">
    <property type="entry name" value="Znf_RING/FYVE/PHD"/>
</dbReference>
<feature type="compositionally biased region" description="Pro residues" evidence="5">
    <location>
        <begin position="130"/>
        <end position="145"/>
    </location>
</feature>
<feature type="region of interest" description="Disordered" evidence="5">
    <location>
        <begin position="1"/>
        <end position="248"/>
    </location>
</feature>
<dbReference type="PROSITE" id="PS51044">
    <property type="entry name" value="ZF_SP_RING"/>
    <property type="match status" value="1"/>
</dbReference>
<feature type="compositionally biased region" description="Polar residues" evidence="5">
    <location>
        <begin position="187"/>
        <end position="214"/>
    </location>
</feature>
<feature type="compositionally biased region" description="Basic and acidic residues" evidence="5">
    <location>
        <begin position="1"/>
        <end position="12"/>
    </location>
</feature>
<feature type="compositionally biased region" description="Polar residues" evidence="5">
    <location>
        <begin position="594"/>
        <end position="615"/>
    </location>
</feature>
<evidence type="ECO:0000256" key="1">
    <source>
        <dbReference type="ARBA" id="ARBA00022723"/>
    </source>
</evidence>
<dbReference type="PANTHER" id="PTHR10782:SF4">
    <property type="entry name" value="TONALLI, ISOFORM E"/>
    <property type="match status" value="1"/>
</dbReference>
<evidence type="ECO:0000256" key="5">
    <source>
        <dbReference type="SAM" id="MobiDB-lite"/>
    </source>
</evidence>
<keyword evidence="8" id="KW-1185">Reference proteome</keyword>
<reference evidence="7 8" key="1">
    <citation type="journal article" date="2023" name="Plant Dis.">
        <title>First Report of Diplodia intermedia Causing Canker and Dieback Diseases on Apple Trees in Canada.</title>
        <authorList>
            <person name="Ellouze W."/>
            <person name="Ilyukhin E."/>
            <person name="Sulman M."/>
            <person name="Ali S."/>
        </authorList>
    </citation>
    <scope>NUCLEOTIDE SEQUENCE [LARGE SCALE GENOMIC DNA]</scope>
    <source>
        <strain evidence="7 8">M45-28</strain>
    </source>
</reference>
<feature type="compositionally biased region" description="Polar residues" evidence="5">
    <location>
        <begin position="30"/>
        <end position="40"/>
    </location>
</feature>
<evidence type="ECO:0000259" key="6">
    <source>
        <dbReference type="PROSITE" id="PS51044"/>
    </source>
</evidence>
<keyword evidence="3" id="KW-0862">Zinc</keyword>
<accession>A0ABR3TVZ4</accession>
<dbReference type="Proteomes" id="UP001521184">
    <property type="component" value="Unassembled WGS sequence"/>
</dbReference>
<feature type="region of interest" description="Disordered" evidence="5">
    <location>
        <begin position="643"/>
        <end position="693"/>
    </location>
</feature>